<dbReference type="Gene3D" id="1.20.120.450">
    <property type="entry name" value="dinb family like domain"/>
    <property type="match status" value="1"/>
</dbReference>
<dbReference type="InterPro" id="IPR007061">
    <property type="entry name" value="MST-like"/>
</dbReference>
<proteinExistence type="predicted"/>
<dbReference type="EMBL" id="CP157390">
    <property type="protein sequence ID" value="XBM48165.1"/>
    <property type="molecule type" value="Genomic_DNA"/>
</dbReference>
<dbReference type="SUPFAM" id="SSF109854">
    <property type="entry name" value="DinB/YfiT-like putative metalloenzymes"/>
    <property type="match status" value="1"/>
</dbReference>
<reference evidence="1" key="1">
    <citation type="submission" date="2024-05" db="EMBL/GenBank/DDBJ databases">
        <title>The Natural Products Discovery Center: Release of the First 8490 Sequenced Strains for Exploring Actinobacteria Biosynthetic Diversity.</title>
        <authorList>
            <person name="Kalkreuter E."/>
            <person name="Kautsar S.A."/>
            <person name="Yang D."/>
            <person name="Bader C.D."/>
            <person name="Teijaro C.N."/>
            <person name="Fluegel L."/>
            <person name="Davis C.M."/>
            <person name="Simpson J.R."/>
            <person name="Lauterbach L."/>
            <person name="Steele A.D."/>
            <person name="Gui C."/>
            <person name="Meng S."/>
            <person name="Li G."/>
            <person name="Viehrig K."/>
            <person name="Ye F."/>
            <person name="Su P."/>
            <person name="Kiefer A.F."/>
            <person name="Nichols A."/>
            <person name="Cepeda A.J."/>
            <person name="Yan W."/>
            <person name="Fan B."/>
            <person name="Jiang Y."/>
            <person name="Adhikari A."/>
            <person name="Zheng C.-J."/>
            <person name="Schuster L."/>
            <person name="Cowan T.M."/>
            <person name="Smanski M.J."/>
            <person name="Chevrette M.G."/>
            <person name="de Carvalho L.P.S."/>
            <person name="Shen B."/>
        </authorList>
    </citation>
    <scope>NUCLEOTIDE SEQUENCE</scope>
    <source>
        <strain evidence="1">NPDC080035</strain>
    </source>
</reference>
<name>A0AAU7GBE5_9MICO</name>
<evidence type="ECO:0000313" key="1">
    <source>
        <dbReference type="EMBL" id="XBM48165.1"/>
    </source>
</evidence>
<gene>
    <name evidence="1" type="ORF">AAME72_19185</name>
</gene>
<dbReference type="RefSeq" id="WP_348788117.1">
    <property type="nucleotide sequence ID" value="NZ_CP157390.1"/>
</dbReference>
<dbReference type="AlphaFoldDB" id="A0AAU7GBE5"/>
<dbReference type="Pfam" id="PF04978">
    <property type="entry name" value="MST"/>
    <property type="match status" value="1"/>
</dbReference>
<dbReference type="InterPro" id="IPR034660">
    <property type="entry name" value="DinB/YfiT-like"/>
</dbReference>
<accession>A0AAU7GBE5</accession>
<dbReference type="NCBIfam" id="NF047843">
    <property type="entry name" value="MST_Rv0443"/>
    <property type="match status" value="1"/>
</dbReference>
<sequence>MTAATDLLTDAFGRIAATVRHTVRGLGAETLAARLDPDANSIAWLVWHLTRIQDDHVSDVAGREQAWTEEGWADRFGLPFDTADTGYGHDSSDVAALAAVSAGDLAGYHAAVHARTAEFLAGLTDDGLARVVDRSWDPPVTLAVRLVSVISDDLQHIGQAAYVRGVLERR</sequence>
<protein>
    <submittedName>
        <fullName evidence="1">DUF664 domain-containing protein</fullName>
    </submittedName>
</protein>
<organism evidence="1">
    <name type="scientific">Leifsonia sp. NPDC080035</name>
    <dbReference type="NCBI Taxonomy" id="3143936"/>
    <lineage>
        <taxon>Bacteria</taxon>
        <taxon>Bacillati</taxon>
        <taxon>Actinomycetota</taxon>
        <taxon>Actinomycetes</taxon>
        <taxon>Micrococcales</taxon>
        <taxon>Microbacteriaceae</taxon>
        <taxon>Leifsonia</taxon>
    </lineage>
</organism>